<dbReference type="Pfam" id="PF01328">
    <property type="entry name" value="Peroxidase_2"/>
    <property type="match status" value="1"/>
</dbReference>
<evidence type="ECO:0000256" key="3">
    <source>
        <dbReference type="ARBA" id="ARBA00022617"/>
    </source>
</evidence>
<dbReference type="Proteomes" id="UP000077248">
    <property type="component" value="Unassembled WGS sequence"/>
</dbReference>
<evidence type="ECO:0000256" key="5">
    <source>
        <dbReference type="ARBA" id="ARBA00023002"/>
    </source>
</evidence>
<dbReference type="OMA" id="CAYGHLK"/>
<feature type="signal peptide" evidence="8">
    <location>
        <begin position="1"/>
        <end position="19"/>
    </location>
</feature>
<keyword evidence="5" id="KW-0560">Oxidoreductase</keyword>
<keyword evidence="6" id="KW-0408">Iron</keyword>
<reference evidence="10 11" key="1">
    <citation type="submission" date="2016-05" db="EMBL/GenBank/DDBJ databases">
        <title>Comparative analysis of secretome profiles of manganese(II)-oxidizing ascomycete fungi.</title>
        <authorList>
            <consortium name="DOE Joint Genome Institute"/>
            <person name="Zeiner C.A."/>
            <person name="Purvine S.O."/>
            <person name="Zink E.M."/>
            <person name="Wu S."/>
            <person name="Pasa-Tolic L."/>
            <person name="Chaput D.L."/>
            <person name="Haridas S."/>
            <person name="Grigoriev I.V."/>
            <person name="Santelli C.M."/>
            <person name="Hansel C.M."/>
        </authorList>
    </citation>
    <scope>NUCLEOTIDE SEQUENCE [LARGE SCALE GENOMIC DNA]</scope>
    <source>
        <strain evidence="10 11">SRC1lrK2f</strain>
    </source>
</reference>
<keyword evidence="8" id="KW-0732">Signal</keyword>
<dbReference type="VEuPathDB" id="FungiDB:CC77DRAFT_1051184"/>
<comment type="similarity">
    <text evidence="7">Belongs to the chloroperoxidase family.</text>
</comment>
<dbReference type="Gene3D" id="1.10.489.10">
    <property type="entry name" value="Chloroperoxidase-like"/>
    <property type="match status" value="1"/>
</dbReference>
<evidence type="ECO:0000256" key="6">
    <source>
        <dbReference type="ARBA" id="ARBA00023004"/>
    </source>
</evidence>
<feature type="domain" description="Heme haloperoxidase family profile" evidence="9">
    <location>
        <begin position="70"/>
        <end position="324"/>
    </location>
</feature>
<evidence type="ECO:0000256" key="7">
    <source>
        <dbReference type="ARBA" id="ARBA00025795"/>
    </source>
</evidence>
<dbReference type="AlphaFoldDB" id="A0A177DI81"/>
<evidence type="ECO:0000313" key="11">
    <source>
        <dbReference type="Proteomes" id="UP000077248"/>
    </source>
</evidence>
<name>A0A177DI81_ALTAL</name>
<dbReference type="GeneID" id="29113247"/>
<dbReference type="GO" id="GO:0046872">
    <property type="term" value="F:metal ion binding"/>
    <property type="evidence" value="ECO:0007669"/>
    <property type="project" value="UniProtKB-KW"/>
</dbReference>
<organism evidence="10 11">
    <name type="scientific">Alternaria alternata</name>
    <name type="common">Alternaria rot fungus</name>
    <name type="synonym">Torula alternata</name>
    <dbReference type="NCBI Taxonomy" id="5599"/>
    <lineage>
        <taxon>Eukaryota</taxon>
        <taxon>Fungi</taxon>
        <taxon>Dikarya</taxon>
        <taxon>Ascomycota</taxon>
        <taxon>Pezizomycotina</taxon>
        <taxon>Dothideomycetes</taxon>
        <taxon>Pleosporomycetidae</taxon>
        <taxon>Pleosporales</taxon>
        <taxon>Pleosporineae</taxon>
        <taxon>Pleosporaceae</taxon>
        <taxon>Alternaria</taxon>
        <taxon>Alternaria sect. Alternaria</taxon>
        <taxon>Alternaria alternata complex</taxon>
    </lineage>
</organism>
<dbReference type="InterPro" id="IPR036851">
    <property type="entry name" value="Chloroperoxidase-like_sf"/>
</dbReference>
<dbReference type="PROSITE" id="PS51405">
    <property type="entry name" value="HEME_HALOPEROXIDASE"/>
    <property type="match status" value="1"/>
</dbReference>
<keyword evidence="3" id="KW-0349">Heme</keyword>
<dbReference type="RefSeq" id="XP_018384884.1">
    <property type="nucleotide sequence ID" value="XM_018527653.1"/>
</dbReference>
<dbReference type="PANTHER" id="PTHR33577">
    <property type="entry name" value="STERIGMATOCYSTIN BIOSYNTHESIS PEROXIDASE STCC-RELATED"/>
    <property type="match status" value="1"/>
</dbReference>
<proteinExistence type="inferred from homology"/>
<dbReference type="SUPFAM" id="SSF47571">
    <property type="entry name" value="Cloroperoxidase"/>
    <property type="match status" value="1"/>
</dbReference>
<dbReference type="KEGG" id="aalt:CC77DRAFT_1051184"/>
<dbReference type="EMBL" id="KV441481">
    <property type="protein sequence ID" value="OAG19463.1"/>
    <property type="molecule type" value="Genomic_DNA"/>
</dbReference>
<gene>
    <name evidence="10" type="ORF">CC77DRAFT_1051184</name>
</gene>
<protein>
    <submittedName>
        <fullName evidence="10">Cloroperoxidase</fullName>
    </submittedName>
</protein>
<evidence type="ECO:0000256" key="2">
    <source>
        <dbReference type="ARBA" id="ARBA00022559"/>
    </source>
</evidence>
<accession>A0A177DI81</accession>
<dbReference type="InterPro" id="IPR000028">
    <property type="entry name" value="Chloroperoxidase"/>
</dbReference>
<evidence type="ECO:0000256" key="4">
    <source>
        <dbReference type="ARBA" id="ARBA00022723"/>
    </source>
</evidence>
<feature type="chain" id="PRO_5008059448" evidence="8">
    <location>
        <begin position="20"/>
        <end position="454"/>
    </location>
</feature>
<dbReference type="PANTHER" id="PTHR33577:SF1">
    <property type="entry name" value="HEME HALOPEROXIDASE FAMILY PROFILE DOMAIN-CONTAINING PROTEIN"/>
    <property type="match status" value="1"/>
</dbReference>
<keyword evidence="4" id="KW-0479">Metal-binding</keyword>
<evidence type="ECO:0000259" key="9">
    <source>
        <dbReference type="PROSITE" id="PS51405"/>
    </source>
</evidence>
<evidence type="ECO:0000256" key="1">
    <source>
        <dbReference type="ARBA" id="ARBA00001970"/>
    </source>
</evidence>
<keyword evidence="2 10" id="KW-0575">Peroxidase</keyword>
<keyword evidence="11" id="KW-1185">Reference proteome</keyword>
<evidence type="ECO:0000256" key="8">
    <source>
        <dbReference type="SAM" id="SignalP"/>
    </source>
</evidence>
<comment type="cofactor">
    <cofactor evidence="1">
        <name>heme b</name>
        <dbReference type="ChEBI" id="CHEBI:60344"/>
    </cofactor>
</comment>
<dbReference type="GO" id="GO:0004601">
    <property type="term" value="F:peroxidase activity"/>
    <property type="evidence" value="ECO:0007669"/>
    <property type="project" value="UniProtKB-KW"/>
</dbReference>
<evidence type="ECO:0000313" key="10">
    <source>
        <dbReference type="EMBL" id="OAG19463.1"/>
    </source>
</evidence>
<sequence length="454" mass="48840">MLAKTSLVLLGGPALLVSAFPEIARMVAEKRIQERQTTPQIIEFPEYPGTPNHALFNQFDPALQLVNTSGEHEWRAPGPGDIRGPCAGLNAAANHGYIQRDGVVDAQSINTGLWQAFGLDKTATIFLETATAFFNGDPISGRWSIGPHSDKTSSLPPLIGDALGNETGICAYGHLRSEGDASITRGDWLAPEMNSNCRSYPQYMQELFDLANARTGGNITPRVLAEHSNNRKKHSIATNPFYFSPAYAGVAFTFGAHMFAYALLANHSAEAPRGFLTQDVFMDFFSYKRDASGTLTYKYGYERIPDNWYKRHPLDPWTLADIGISTAQQCAAYPLNCQVGGNTGTANSFSGVNLGDITGGFINFAEDLNDPKKMGCFIAQAVQADTPSFLSKLLGGAVLNAALDAVNTRLVPALQPLKDLGGGCQGVPAGRSMFDYGINFPGATLETEGPRSGL</sequence>